<reference evidence="4" key="1">
    <citation type="submission" date="2021-02" db="EMBL/GenBank/DDBJ databases">
        <authorList>
            <person name="Nowell W R."/>
        </authorList>
    </citation>
    <scope>NUCLEOTIDE SEQUENCE</scope>
</reference>
<evidence type="ECO:0000256" key="3">
    <source>
        <dbReference type="PROSITE-ProRule" id="PRU00339"/>
    </source>
</evidence>
<accession>A0A819ZIS8</accession>
<organism evidence="4 5">
    <name type="scientific">Rotaria sordida</name>
    <dbReference type="NCBI Taxonomy" id="392033"/>
    <lineage>
        <taxon>Eukaryota</taxon>
        <taxon>Metazoa</taxon>
        <taxon>Spiralia</taxon>
        <taxon>Gnathifera</taxon>
        <taxon>Rotifera</taxon>
        <taxon>Eurotatoria</taxon>
        <taxon>Bdelloidea</taxon>
        <taxon>Philodinida</taxon>
        <taxon>Philodinidae</taxon>
        <taxon>Rotaria</taxon>
    </lineage>
</organism>
<protein>
    <submittedName>
        <fullName evidence="4">Uncharacterized protein</fullName>
    </submittedName>
</protein>
<dbReference type="InterPro" id="IPR019734">
    <property type="entry name" value="TPR_rpt"/>
</dbReference>
<name>A0A819ZIS8_9BILA</name>
<feature type="repeat" description="TPR" evidence="3">
    <location>
        <begin position="13"/>
        <end position="46"/>
    </location>
</feature>
<evidence type="ECO:0000313" key="5">
    <source>
        <dbReference type="Proteomes" id="UP000663874"/>
    </source>
</evidence>
<dbReference type="PANTHER" id="PTHR45641">
    <property type="entry name" value="TETRATRICOPEPTIDE REPEAT PROTEIN (AFU_ORTHOLOGUE AFUA_6G03870)"/>
    <property type="match status" value="1"/>
</dbReference>
<gene>
    <name evidence="4" type="ORF">FNK824_LOCUS35043</name>
</gene>
<proteinExistence type="predicted"/>
<feature type="non-terminal residue" evidence="4">
    <location>
        <position position="100"/>
    </location>
</feature>
<dbReference type="PROSITE" id="PS50005">
    <property type="entry name" value="TPR"/>
    <property type="match status" value="2"/>
</dbReference>
<keyword evidence="1" id="KW-0677">Repeat</keyword>
<dbReference type="SMART" id="SM00028">
    <property type="entry name" value="TPR"/>
    <property type="match status" value="2"/>
</dbReference>
<dbReference type="AlphaFoldDB" id="A0A819ZIS8"/>
<sequence length="100" mass="11436">MSLKQTSDDFETWDLYHQLGMIKIELGDYTGAIYYFEKSIEVYKNKPSINDSHLAASYTNIGLVYANLGEYSKAISWHEKGLAIRQKILPTNHVDLADSF</sequence>
<dbReference type="Pfam" id="PF13424">
    <property type="entry name" value="TPR_12"/>
    <property type="match status" value="1"/>
</dbReference>
<keyword evidence="2 3" id="KW-0802">TPR repeat</keyword>
<evidence type="ECO:0000256" key="2">
    <source>
        <dbReference type="ARBA" id="ARBA00022803"/>
    </source>
</evidence>
<dbReference type="EMBL" id="CAJOBE010014398">
    <property type="protein sequence ID" value="CAF4177696.1"/>
    <property type="molecule type" value="Genomic_DNA"/>
</dbReference>
<dbReference type="SUPFAM" id="SSF48452">
    <property type="entry name" value="TPR-like"/>
    <property type="match status" value="1"/>
</dbReference>
<dbReference type="Proteomes" id="UP000663874">
    <property type="component" value="Unassembled WGS sequence"/>
</dbReference>
<evidence type="ECO:0000313" key="4">
    <source>
        <dbReference type="EMBL" id="CAF4177696.1"/>
    </source>
</evidence>
<comment type="caution">
    <text evidence="4">The sequence shown here is derived from an EMBL/GenBank/DDBJ whole genome shotgun (WGS) entry which is preliminary data.</text>
</comment>
<evidence type="ECO:0000256" key="1">
    <source>
        <dbReference type="ARBA" id="ARBA00022737"/>
    </source>
</evidence>
<dbReference type="PANTHER" id="PTHR45641:SF19">
    <property type="entry name" value="NEPHROCYSTIN-3"/>
    <property type="match status" value="1"/>
</dbReference>
<dbReference type="InterPro" id="IPR011990">
    <property type="entry name" value="TPR-like_helical_dom_sf"/>
</dbReference>
<feature type="repeat" description="TPR" evidence="3">
    <location>
        <begin position="55"/>
        <end position="88"/>
    </location>
</feature>
<dbReference type="Gene3D" id="1.25.40.10">
    <property type="entry name" value="Tetratricopeptide repeat domain"/>
    <property type="match status" value="1"/>
</dbReference>